<dbReference type="EMBL" id="JAVXUO010001211">
    <property type="protein sequence ID" value="KAK2984885.1"/>
    <property type="molecule type" value="Genomic_DNA"/>
</dbReference>
<dbReference type="InterPro" id="IPR001810">
    <property type="entry name" value="F-box_dom"/>
</dbReference>
<sequence>MARSFATAVLGSWMQGEGAFAMELIPGLPNDVAMECLIRVPYQHFPAVDSVCHSWNDKINMPGFRLHRKVAGLSRRVILMAQARNNPNLKPGSVKSLAATPVYRVTLCEPETGRWRELPPVPGYLDGLPLFCQLTGVGFDLVLMGGLDPVTWEVSNQVFVYSFVSATWRRGADIPGGSRTFFACASDSDRTVFVAGGHDSEKNALRSAMAYDVASDKWAQLPDMASERDECKGVFRRGKFHVIGGYRTDTQGRFERTAEAFDLATWQWDPLQENFLERATCPGTCLDGDDDRMFVCRDGNVMALDSSTWQAIVELPAEIKCTTNMTVWKEKVLVIGSPRYNEPHGAYLLDLKSYTWTKLEQSEGFSGHVQASCCLEI</sequence>
<gene>
    <name evidence="2" type="ORF">RJ640_008650</name>
</gene>
<dbReference type="SMART" id="SM00612">
    <property type="entry name" value="Kelch"/>
    <property type="match status" value="2"/>
</dbReference>
<dbReference type="GO" id="GO:2000762">
    <property type="term" value="P:regulation of phenylpropanoid metabolic process"/>
    <property type="evidence" value="ECO:0007669"/>
    <property type="project" value="InterPro"/>
</dbReference>
<dbReference type="PANTHER" id="PTHR46407">
    <property type="entry name" value="OS02G0208700 PROTEIN"/>
    <property type="match status" value="1"/>
</dbReference>
<dbReference type="Pfam" id="PF00646">
    <property type="entry name" value="F-box"/>
    <property type="match status" value="1"/>
</dbReference>
<dbReference type="Pfam" id="PF01344">
    <property type="entry name" value="Kelch_1"/>
    <property type="match status" value="1"/>
</dbReference>
<dbReference type="InterPro" id="IPR006652">
    <property type="entry name" value="Kelch_1"/>
</dbReference>
<dbReference type="PANTHER" id="PTHR46407:SF3">
    <property type="entry name" value="OS02G0208700 PROTEIN"/>
    <property type="match status" value="1"/>
</dbReference>
<dbReference type="InterPro" id="IPR015915">
    <property type="entry name" value="Kelch-typ_b-propeller"/>
</dbReference>
<dbReference type="InterPro" id="IPR044595">
    <property type="entry name" value="KMD1-4"/>
</dbReference>
<evidence type="ECO:0000313" key="2">
    <source>
        <dbReference type="EMBL" id="KAK2984885.1"/>
    </source>
</evidence>
<dbReference type="SUPFAM" id="SSF81383">
    <property type="entry name" value="F-box domain"/>
    <property type="match status" value="1"/>
</dbReference>
<evidence type="ECO:0000313" key="3">
    <source>
        <dbReference type="Proteomes" id="UP001187471"/>
    </source>
</evidence>
<protein>
    <recommendedName>
        <fullName evidence="1">F-box domain-containing protein</fullName>
    </recommendedName>
</protein>
<feature type="domain" description="F-box" evidence="1">
    <location>
        <begin position="26"/>
        <end position="65"/>
    </location>
</feature>
<dbReference type="SUPFAM" id="SSF117281">
    <property type="entry name" value="Kelch motif"/>
    <property type="match status" value="1"/>
</dbReference>
<organism evidence="2 3">
    <name type="scientific">Escallonia rubra</name>
    <dbReference type="NCBI Taxonomy" id="112253"/>
    <lineage>
        <taxon>Eukaryota</taxon>
        <taxon>Viridiplantae</taxon>
        <taxon>Streptophyta</taxon>
        <taxon>Embryophyta</taxon>
        <taxon>Tracheophyta</taxon>
        <taxon>Spermatophyta</taxon>
        <taxon>Magnoliopsida</taxon>
        <taxon>eudicotyledons</taxon>
        <taxon>Gunneridae</taxon>
        <taxon>Pentapetalae</taxon>
        <taxon>asterids</taxon>
        <taxon>campanulids</taxon>
        <taxon>Escalloniales</taxon>
        <taxon>Escalloniaceae</taxon>
        <taxon>Escallonia</taxon>
    </lineage>
</organism>
<proteinExistence type="predicted"/>
<dbReference type="Proteomes" id="UP001187471">
    <property type="component" value="Unassembled WGS sequence"/>
</dbReference>
<dbReference type="AlphaFoldDB" id="A0AA88UHD2"/>
<reference evidence="2" key="1">
    <citation type="submission" date="2022-12" db="EMBL/GenBank/DDBJ databases">
        <title>Draft genome assemblies for two species of Escallonia (Escalloniales).</title>
        <authorList>
            <person name="Chanderbali A."/>
            <person name="Dervinis C."/>
            <person name="Anghel I."/>
            <person name="Soltis D."/>
            <person name="Soltis P."/>
            <person name="Zapata F."/>
        </authorList>
    </citation>
    <scope>NUCLEOTIDE SEQUENCE</scope>
    <source>
        <strain evidence="2">UCBG92.1500</strain>
        <tissue evidence="2">Leaf</tissue>
    </source>
</reference>
<evidence type="ECO:0000259" key="1">
    <source>
        <dbReference type="Pfam" id="PF00646"/>
    </source>
</evidence>
<accession>A0AA88UHD2</accession>
<dbReference type="Gene3D" id="2.120.10.80">
    <property type="entry name" value="Kelch-type beta propeller"/>
    <property type="match status" value="1"/>
</dbReference>
<dbReference type="GO" id="GO:0080037">
    <property type="term" value="P:negative regulation of cytokinin-activated signaling pathway"/>
    <property type="evidence" value="ECO:0007669"/>
    <property type="project" value="InterPro"/>
</dbReference>
<dbReference type="CDD" id="cd22152">
    <property type="entry name" value="F-box_AtAFR-like"/>
    <property type="match status" value="1"/>
</dbReference>
<name>A0AA88UHD2_9ASTE</name>
<keyword evidence="3" id="KW-1185">Reference proteome</keyword>
<comment type="caution">
    <text evidence="2">The sequence shown here is derived from an EMBL/GenBank/DDBJ whole genome shotgun (WGS) entry which is preliminary data.</text>
</comment>
<dbReference type="InterPro" id="IPR036047">
    <property type="entry name" value="F-box-like_dom_sf"/>
</dbReference>